<reference evidence="1 2" key="1">
    <citation type="journal article" date="2019" name="Environ. Microbiol.">
        <title>An active ?-lactamase is a part of an orchestrated cell wall stress resistance network of Bacillus subtilis and related rhizosphere species.</title>
        <authorList>
            <person name="Bucher T."/>
            <person name="Keren-Paz A."/>
            <person name="Hausser J."/>
            <person name="Olender T."/>
            <person name="Cytryn E."/>
            <person name="Kolodkin-Gal I."/>
        </authorList>
    </citation>
    <scope>NUCLEOTIDE SEQUENCE [LARGE SCALE GENOMIC DNA]</scope>
    <source>
        <strain evidence="1 2">I4</strain>
    </source>
</reference>
<evidence type="ECO:0000313" key="2">
    <source>
        <dbReference type="Proteomes" id="UP000309170"/>
    </source>
</evidence>
<proteinExistence type="predicted"/>
<gene>
    <name evidence="1" type="ORF">FC678_13445</name>
</gene>
<dbReference type="EMBL" id="SZNT01000181">
    <property type="protein sequence ID" value="TKH10929.1"/>
    <property type="molecule type" value="Genomic_DNA"/>
</dbReference>
<evidence type="ECO:0000313" key="1">
    <source>
        <dbReference type="EMBL" id="TKH10929.1"/>
    </source>
</evidence>
<comment type="caution">
    <text evidence="1">The sequence shown here is derived from an EMBL/GenBank/DDBJ whole genome shotgun (WGS) entry which is preliminary data.</text>
</comment>
<dbReference type="Proteomes" id="UP000309170">
    <property type="component" value="Unassembled WGS sequence"/>
</dbReference>
<name>A0A9X8ZH09_9BACI</name>
<feature type="non-terminal residue" evidence="1">
    <location>
        <position position="194"/>
    </location>
</feature>
<accession>A0A9X8ZH09</accession>
<organism evidence="1 2">
    <name type="scientific">Peribacillus simplex</name>
    <dbReference type="NCBI Taxonomy" id="1478"/>
    <lineage>
        <taxon>Bacteria</taxon>
        <taxon>Bacillati</taxon>
        <taxon>Bacillota</taxon>
        <taxon>Bacilli</taxon>
        <taxon>Bacillales</taxon>
        <taxon>Bacillaceae</taxon>
        <taxon>Peribacillus</taxon>
    </lineage>
</organism>
<protein>
    <submittedName>
        <fullName evidence="1">Fis family transcriptional regulator</fullName>
    </submittedName>
</protein>
<dbReference type="AlphaFoldDB" id="A0A9X8ZH09"/>
<sequence length="194" mass="21529">MSKSSLTLIAGSSKTKEALQEQLEQLLGDYVHVNSHATDEGIPRSLGDGIILYSSDAAYDKKMGMYGVNAQKIIVGKRTVNHEYIDKLLRIPEGSTVLLVNDDDDATINLIESLYQLGVDHVQFIPFRKGILFYENVQIAVSPGETHLCPSYIKEVIDIGVRLFDITTILEVVESCGLHKDISSKISERYISNI</sequence>